<dbReference type="InterPro" id="IPR018269">
    <property type="entry name" value="Ribosomal_uS13_CS"/>
</dbReference>
<dbReference type="FunFam" id="1.10.8.50:FF:000001">
    <property type="entry name" value="30S ribosomal protein S13"/>
    <property type="match status" value="1"/>
</dbReference>
<dbReference type="GO" id="GO:0015935">
    <property type="term" value="C:small ribosomal subunit"/>
    <property type="evidence" value="ECO:0007669"/>
    <property type="project" value="TreeGrafter"/>
</dbReference>
<evidence type="ECO:0000256" key="2">
    <source>
        <dbReference type="ARBA" id="ARBA00022980"/>
    </source>
</evidence>
<dbReference type="InterPro" id="IPR001892">
    <property type="entry name" value="Ribosomal_uS13"/>
</dbReference>
<dbReference type="Gene3D" id="1.10.8.50">
    <property type="match status" value="1"/>
</dbReference>
<dbReference type="GO" id="GO:0005829">
    <property type="term" value="C:cytosol"/>
    <property type="evidence" value="ECO:0007669"/>
    <property type="project" value="TreeGrafter"/>
</dbReference>
<dbReference type="Gene3D" id="4.10.910.10">
    <property type="entry name" value="30s ribosomal protein s13, domain 2"/>
    <property type="match status" value="1"/>
</dbReference>
<dbReference type="PANTHER" id="PTHR10871">
    <property type="entry name" value="30S RIBOSOMAL PROTEIN S13/40S RIBOSOMAL PROTEIN S18"/>
    <property type="match status" value="1"/>
</dbReference>
<dbReference type="GO" id="GO:0019843">
    <property type="term" value="F:rRNA binding"/>
    <property type="evidence" value="ECO:0007669"/>
    <property type="project" value="UniProtKB-UniRule"/>
</dbReference>
<accession>A0A075GUB7</accession>
<gene>
    <name evidence="7" type="primary">RP-S13</name>
    <name evidence="5" type="synonym">rps13</name>
    <name evidence="7" type="synonym">rpsM</name>
</gene>
<feature type="compositionally biased region" description="Basic and acidic residues" evidence="6">
    <location>
        <begin position="186"/>
        <end position="232"/>
    </location>
</feature>
<evidence type="ECO:0000256" key="1">
    <source>
        <dbReference type="ARBA" id="ARBA00008080"/>
    </source>
</evidence>
<dbReference type="SUPFAM" id="SSF46946">
    <property type="entry name" value="S13-like H2TH domain"/>
    <property type="match status" value="1"/>
</dbReference>
<evidence type="ECO:0000256" key="4">
    <source>
        <dbReference type="ARBA" id="ARBA00063089"/>
    </source>
</evidence>
<dbReference type="GO" id="GO:0006412">
    <property type="term" value="P:translation"/>
    <property type="evidence" value="ECO:0007669"/>
    <property type="project" value="UniProtKB-UniRule"/>
</dbReference>
<keyword evidence="5" id="KW-0694">RNA-binding</keyword>
<evidence type="ECO:0000256" key="5">
    <source>
        <dbReference type="HAMAP-Rule" id="MF_01315"/>
    </source>
</evidence>
<evidence type="ECO:0000256" key="6">
    <source>
        <dbReference type="SAM" id="MobiDB-lite"/>
    </source>
</evidence>
<evidence type="ECO:0000313" key="7">
    <source>
        <dbReference type="EMBL" id="AIF05907.1"/>
    </source>
</evidence>
<reference evidence="7" key="1">
    <citation type="journal article" date="2014" name="Genome Biol. Evol.">
        <title>Pangenome evidence for extensive interdomain horizontal transfer affecting lineage core and shell genes in uncultured planktonic thaumarchaeota and euryarchaeota.</title>
        <authorList>
            <person name="Deschamps P."/>
            <person name="Zivanovic Y."/>
            <person name="Moreira D."/>
            <person name="Rodriguez-Valera F."/>
            <person name="Lopez-Garcia P."/>
        </authorList>
    </citation>
    <scope>NUCLEOTIDE SEQUENCE</scope>
</reference>
<dbReference type="GO" id="GO:0003735">
    <property type="term" value="F:structural constituent of ribosome"/>
    <property type="evidence" value="ECO:0007669"/>
    <property type="project" value="InterPro"/>
</dbReference>
<protein>
    <recommendedName>
        <fullName evidence="5">Small ribosomal subunit protein uS13</fullName>
    </recommendedName>
</protein>
<dbReference type="AlphaFoldDB" id="A0A075GUB7"/>
<dbReference type="FunFam" id="4.10.910.10:FF:000002">
    <property type="entry name" value="40S ribosomal protein S18"/>
    <property type="match status" value="1"/>
</dbReference>
<dbReference type="InterPro" id="IPR010979">
    <property type="entry name" value="Ribosomal_uS13-like_H2TH"/>
</dbReference>
<keyword evidence="3 5" id="KW-0687">Ribonucleoprotein</keyword>
<dbReference type="NCBIfam" id="NF003140">
    <property type="entry name" value="PRK04053.1"/>
    <property type="match status" value="1"/>
</dbReference>
<dbReference type="PROSITE" id="PS00646">
    <property type="entry name" value="RIBOSOMAL_S13_1"/>
    <property type="match status" value="1"/>
</dbReference>
<feature type="region of interest" description="Disordered" evidence="6">
    <location>
        <begin position="155"/>
        <end position="232"/>
    </location>
</feature>
<proteinExistence type="inferred from homology"/>
<evidence type="ECO:0000256" key="3">
    <source>
        <dbReference type="ARBA" id="ARBA00023274"/>
    </source>
</evidence>
<organism evidence="7">
    <name type="scientific">uncultured marine thaumarchaeote KM3_188_F10</name>
    <dbReference type="NCBI Taxonomy" id="1456074"/>
    <lineage>
        <taxon>Archaea</taxon>
        <taxon>Nitrososphaerota</taxon>
        <taxon>environmental samples</taxon>
    </lineage>
</organism>
<sequence length="232" mass="24574">MTAEYQYMIRLVGNDIPGERKMIVGLTQIRGVGYMFANTILNVLKINPDQRIGYLSPEQIKSIENVIKNPSTSNFPSWFLNRRKDVETGEDKHLITSDIAFTVRNDIEREKTSGSWRGIRHMFGLKVRGQRTRCTGRKGGAVGVAKGGKVMPAREGAAVPGAEGAAEAGAEGAAEAGAEGAATSKEGSEKKEAPAAGKKEAPAAGKKEAPAAGKKEAPAAGKKEAPAADKKK</sequence>
<keyword evidence="5" id="KW-0699">rRNA-binding</keyword>
<dbReference type="InterPro" id="IPR027437">
    <property type="entry name" value="Rbsml_uS13_C"/>
</dbReference>
<feature type="compositionally biased region" description="Low complexity" evidence="6">
    <location>
        <begin position="155"/>
        <end position="182"/>
    </location>
</feature>
<comment type="function">
    <text evidence="5">Located at the top of the head of the 30S subunit, it contacts several helices of the 16S rRNA. In the 70S ribosome it contacts the 23S rRNA (bridge B1a) and protein L5 of the 50S subunit (bridge B1b), connecting the 2 subunits; these bridges are implicated in subunit movement.</text>
</comment>
<dbReference type="PANTHER" id="PTHR10871:SF3">
    <property type="entry name" value="SMALL RIBOSOMAL SUBUNIT PROTEIN US13"/>
    <property type="match status" value="1"/>
</dbReference>
<dbReference type="EMBL" id="KF900753">
    <property type="protein sequence ID" value="AIF05907.1"/>
    <property type="molecule type" value="Genomic_DNA"/>
</dbReference>
<comment type="similarity">
    <text evidence="1 5">Belongs to the universal ribosomal protein uS13 family.</text>
</comment>
<dbReference type="HAMAP" id="MF_01315">
    <property type="entry name" value="Ribosomal_uS13"/>
    <property type="match status" value="1"/>
</dbReference>
<keyword evidence="2 5" id="KW-0689">Ribosomal protein</keyword>
<comment type="subunit">
    <text evidence="4 5">Part of the 30S ribosomal subunit. Forms a loose heterodimer with protein S19. Forms two bridges to the 50S subunit in the 70S ribosome.</text>
</comment>
<name>A0A075GUB7_9ARCH</name>
<dbReference type="Pfam" id="PF00416">
    <property type="entry name" value="Ribosomal_S13"/>
    <property type="match status" value="1"/>
</dbReference>
<dbReference type="PROSITE" id="PS50159">
    <property type="entry name" value="RIBOSOMAL_S13_2"/>
    <property type="match status" value="1"/>
</dbReference>